<accession>A0ACB9E0V0</accession>
<organism evidence="1 2">
    <name type="scientific">Cichorium intybus</name>
    <name type="common">Chicory</name>
    <dbReference type="NCBI Taxonomy" id="13427"/>
    <lineage>
        <taxon>Eukaryota</taxon>
        <taxon>Viridiplantae</taxon>
        <taxon>Streptophyta</taxon>
        <taxon>Embryophyta</taxon>
        <taxon>Tracheophyta</taxon>
        <taxon>Spermatophyta</taxon>
        <taxon>Magnoliopsida</taxon>
        <taxon>eudicotyledons</taxon>
        <taxon>Gunneridae</taxon>
        <taxon>Pentapetalae</taxon>
        <taxon>asterids</taxon>
        <taxon>campanulids</taxon>
        <taxon>Asterales</taxon>
        <taxon>Asteraceae</taxon>
        <taxon>Cichorioideae</taxon>
        <taxon>Cichorieae</taxon>
        <taxon>Cichoriinae</taxon>
        <taxon>Cichorium</taxon>
    </lineage>
</organism>
<reference evidence="2" key="1">
    <citation type="journal article" date="2022" name="Mol. Ecol. Resour.">
        <title>The genomes of chicory, endive, great burdock and yacon provide insights into Asteraceae palaeo-polyploidization history and plant inulin production.</title>
        <authorList>
            <person name="Fan W."/>
            <person name="Wang S."/>
            <person name="Wang H."/>
            <person name="Wang A."/>
            <person name="Jiang F."/>
            <person name="Liu H."/>
            <person name="Zhao H."/>
            <person name="Xu D."/>
            <person name="Zhang Y."/>
        </authorList>
    </citation>
    <scope>NUCLEOTIDE SEQUENCE [LARGE SCALE GENOMIC DNA]</scope>
    <source>
        <strain evidence="2">cv. Punajuju</strain>
    </source>
</reference>
<protein>
    <submittedName>
        <fullName evidence="1">Uncharacterized protein</fullName>
    </submittedName>
</protein>
<gene>
    <name evidence="1" type="ORF">L2E82_24399</name>
</gene>
<reference evidence="1 2" key="2">
    <citation type="journal article" date="2022" name="Mol. Ecol. Resour.">
        <title>The genomes of chicory, endive, great burdock and yacon provide insights into Asteraceae paleo-polyploidization history and plant inulin production.</title>
        <authorList>
            <person name="Fan W."/>
            <person name="Wang S."/>
            <person name="Wang H."/>
            <person name="Wang A."/>
            <person name="Jiang F."/>
            <person name="Liu H."/>
            <person name="Zhao H."/>
            <person name="Xu D."/>
            <person name="Zhang Y."/>
        </authorList>
    </citation>
    <scope>NUCLEOTIDE SEQUENCE [LARGE SCALE GENOMIC DNA]</scope>
    <source>
        <strain evidence="2">cv. Punajuju</strain>
        <tissue evidence="1">Leaves</tissue>
    </source>
</reference>
<proteinExistence type="predicted"/>
<dbReference type="EMBL" id="CM042012">
    <property type="protein sequence ID" value="KAI3752386.1"/>
    <property type="molecule type" value="Genomic_DNA"/>
</dbReference>
<sequence length="96" mass="10778">MLQRPSSKGYVPGWSPVLIYLLSLPVILCSWLGELRGGKCLQVAEMDWFHVHLILQIFQLSMTPLMSKSGSFLRKVLAPKILLPSLEHTHLGQQPA</sequence>
<name>A0ACB9E0V0_CICIN</name>
<evidence type="ECO:0000313" key="1">
    <source>
        <dbReference type="EMBL" id="KAI3752386.1"/>
    </source>
</evidence>
<dbReference type="Proteomes" id="UP001055811">
    <property type="component" value="Linkage Group LG04"/>
</dbReference>
<comment type="caution">
    <text evidence="1">The sequence shown here is derived from an EMBL/GenBank/DDBJ whole genome shotgun (WGS) entry which is preliminary data.</text>
</comment>
<keyword evidence="2" id="KW-1185">Reference proteome</keyword>
<evidence type="ECO:0000313" key="2">
    <source>
        <dbReference type="Proteomes" id="UP001055811"/>
    </source>
</evidence>